<comment type="caution">
    <text evidence="1">The sequence shown here is derived from an EMBL/GenBank/DDBJ whole genome shotgun (WGS) entry which is preliminary data.</text>
</comment>
<keyword evidence="2" id="KW-1185">Reference proteome</keyword>
<accession>A0A392PMF2</accession>
<dbReference type="EMBL" id="LXQA010085070">
    <property type="protein sequence ID" value="MCI12659.1"/>
    <property type="molecule type" value="Genomic_DNA"/>
</dbReference>
<proteinExistence type="predicted"/>
<name>A0A392PMF2_9FABA</name>
<organism evidence="1 2">
    <name type="scientific">Trifolium medium</name>
    <dbReference type="NCBI Taxonomy" id="97028"/>
    <lineage>
        <taxon>Eukaryota</taxon>
        <taxon>Viridiplantae</taxon>
        <taxon>Streptophyta</taxon>
        <taxon>Embryophyta</taxon>
        <taxon>Tracheophyta</taxon>
        <taxon>Spermatophyta</taxon>
        <taxon>Magnoliopsida</taxon>
        <taxon>eudicotyledons</taxon>
        <taxon>Gunneridae</taxon>
        <taxon>Pentapetalae</taxon>
        <taxon>rosids</taxon>
        <taxon>fabids</taxon>
        <taxon>Fabales</taxon>
        <taxon>Fabaceae</taxon>
        <taxon>Papilionoideae</taxon>
        <taxon>50 kb inversion clade</taxon>
        <taxon>NPAAA clade</taxon>
        <taxon>Hologalegina</taxon>
        <taxon>IRL clade</taxon>
        <taxon>Trifolieae</taxon>
        <taxon>Trifolium</taxon>
    </lineage>
</organism>
<evidence type="ECO:0000313" key="2">
    <source>
        <dbReference type="Proteomes" id="UP000265520"/>
    </source>
</evidence>
<dbReference type="AlphaFoldDB" id="A0A392PMF2"/>
<evidence type="ECO:0000313" key="1">
    <source>
        <dbReference type="EMBL" id="MCI12659.1"/>
    </source>
</evidence>
<sequence>MPFGFNFDLFNLFLFNLYNVRKANAPRRRNVITFEEGLKTLKEGIVKLFNILEGSEPNFTSEEHIMLYTCCNAAVAA</sequence>
<reference evidence="1 2" key="1">
    <citation type="journal article" date="2018" name="Front. Plant Sci.">
        <title>Red Clover (Trifolium pratense) and Zigzag Clover (T. medium) - A Picture of Genomic Similarities and Differences.</title>
        <authorList>
            <person name="Dluhosova J."/>
            <person name="Istvanek J."/>
            <person name="Nedelnik J."/>
            <person name="Repkova J."/>
        </authorList>
    </citation>
    <scope>NUCLEOTIDE SEQUENCE [LARGE SCALE GENOMIC DNA]</scope>
    <source>
        <strain evidence="2">cv. 10/8</strain>
        <tissue evidence="1">Leaf</tissue>
    </source>
</reference>
<dbReference type="Proteomes" id="UP000265520">
    <property type="component" value="Unassembled WGS sequence"/>
</dbReference>
<protein>
    <submittedName>
        <fullName evidence="1">SKP1-like protein</fullName>
    </submittedName>
</protein>